<dbReference type="EMBL" id="MPTC01000001">
    <property type="protein sequence ID" value="OMD44025.1"/>
    <property type="molecule type" value="Genomic_DNA"/>
</dbReference>
<gene>
    <name evidence="1" type="ORF">BSK52_00290</name>
</gene>
<dbReference type="AlphaFoldDB" id="A0A1R0Y9E6"/>
<sequence>MSEELFELGEIKVTPAALEMITQFGVLFVLNCHVIGNYGNVSEVDYKLNQWAIDNGERILSTYSGIWEKPIFVVTERDRSVTTVLLAEDY</sequence>
<accession>A0A1R0Y9E6</accession>
<proteinExistence type="predicted"/>
<dbReference type="RefSeq" id="WP_076116287.1">
    <property type="nucleotide sequence ID" value="NZ_MPTC01000001.1"/>
</dbReference>
<reference evidence="1 2" key="1">
    <citation type="submission" date="2016-10" db="EMBL/GenBank/DDBJ databases">
        <title>Paenibacillus species isolates.</title>
        <authorList>
            <person name="Beno S.M."/>
        </authorList>
    </citation>
    <scope>NUCLEOTIDE SEQUENCE [LARGE SCALE GENOMIC DNA]</scope>
    <source>
        <strain evidence="1 2">FSL H7-0710</strain>
    </source>
</reference>
<organism evidence="1 2">
    <name type="scientific">Paenibacillus odorifer</name>
    <dbReference type="NCBI Taxonomy" id="189426"/>
    <lineage>
        <taxon>Bacteria</taxon>
        <taxon>Bacillati</taxon>
        <taxon>Bacillota</taxon>
        <taxon>Bacilli</taxon>
        <taxon>Bacillales</taxon>
        <taxon>Paenibacillaceae</taxon>
        <taxon>Paenibacillus</taxon>
    </lineage>
</organism>
<dbReference type="Proteomes" id="UP000187439">
    <property type="component" value="Unassembled WGS sequence"/>
</dbReference>
<evidence type="ECO:0000313" key="2">
    <source>
        <dbReference type="Proteomes" id="UP000187439"/>
    </source>
</evidence>
<protein>
    <submittedName>
        <fullName evidence="1">Uncharacterized protein</fullName>
    </submittedName>
</protein>
<name>A0A1R0Y9E6_9BACL</name>
<comment type="caution">
    <text evidence="1">The sequence shown here is derived from an EMBL/GenBank/DDBJ whole genome shotgun (WGS) entry which is preliminary data.</text>
</comment>
<evidence type="ECO:0000313" key="1">
    <source>
        <dbReference type="EMBL" id="OMD44025.1"/>
    </source>
</evidence>
<dbReference type="OrthoDB" id="5522207at2"/>